<keyword evidence="2" id="KW-0805">Transcription regulation</keyword>
<name>A0A7N0ZTT1_KALFE</name>
<evidence type="ECO:0000313" key="9">
    <source>
        <dbReference type="Proteomes" id="UP000594263"/>
    </source>
</evidence>
<dbReference type="Pfam" id="PF00319">
    <property type="entry name" value="SRF-TF"/>
    <property type="match status" value="1"/>
</dbReference>
<reference evidence="8" key="1">
    <citation type="submission" date="2021-01" db="UniProtKB">
        <authorList>
            <consortium name="EnsemblPlants"/>
        </authorList>
    </citation>
    <scope>IDENTIFICATION</scope>
</reference>
<dbReference type="GO" id="GO:0000981">
    <property type="term" value="F:DNA-binding transcription factor activity, RNA polymerase II-specific"/>
    <property type="evidence" value="ECO:0007669"/>
    <property type="project" value="TreeGrafter"/>
</dbReference>
<evidence type="ECO:0000313" key="8">
    <source>
        <dbReference type="EnsemblPlants" id="Kaladp0033s0056.1.v1.1.CDS.1"/>
    </source>
</evidence>
<dbReference type="PRINTS" id="PR00404">
    <property type="entry name" value="MADSDOMAIN"/>
</dbReference>
<dbReference type="Proteomes" id="UP000594263">
    <property type="component" value="Unplaced"/>
</dbReference>
<dbReference type="Gene3D" id="3.40.1810.10">
    <property type="entry name" value="Transcription factor, MADS-box"/>
    <property type="match status" value="1"/>
</dbReference>
<dbReference type="GO" id="GO:0000978">
    <property type="term" value="F:RNA polymerase II cis-regulatory region sequence-specific DNA binding"/>
    <property type="evidence" value="ECO:0007669"/>
    <property type="project" value="TreeGrafter"/>
</dbReference>
<evidence type="ECO:0000256" key="4">
    <source>
        <dbReference type="ARBA" id="ARBA00023163"/>
    </source>
</evidence>
<organism evidence="8 9">
    <name type="scientific">Kalanchoe fedtschenkoi</name>
    <name type="common">Lavender scallops</name>
    <name type="synonym">South American air plant</name>
    <dbReference type="NCBI Taxonomy" id="63787"/>
    <lineage>
        <taxon>Eukaryota</taxon>
        <taxon>Viridiplantae</taxon>
        <taxon>Streptophyta</taxon>
        <taxon>Embryophyta</taxon>
        <taxon>Tracheophyta</taxon>
        <taxon>Spermatophyta</taxon>
        <taxon>Magnoliopsida</taxon>
        <taxon>eudicotyledons</taxon>
        <taxon>Gunneridae</taxon>
        <taxon>Pentapetalae</taxon>
        <taxon>Saxifragales</taxon>
        <taxon>Crassulaceae</taxon>
        <taxon>Kalanchoe</taxon>
    </lineage>
</organism>
<dbReference type="InterPro" id="IPR036879">
    <property type="entry name" value="TF_MADSbox_sf"/>
</dbReference>
<proteinExistence type="predicted"/>
<dbReference type="PANTHER" id="PTHR11945:SF629">
    <property type="entry name" value="OS02G0164450 PROTEIN"/>
    <property type="match status" value="1"/>
</dbReference>
<evidence type="ECO:0000256" key="1">
    <source>
        <dbReference type="ARBA" id="ARBA00004123"/>
    </source>
</evidence>
<dbReference type="GO" id="GO:0046983">
    <property type="term" value="F:protein dimerization activity"/>
    <property type="evidence" value="ECO:0007669"/>
    <property type="project" value="InterPro"/>
</dbReference>
<dbReference type="AlphaFoldDB" id="A0A7N0ZTT1"/>
<protein>
    <recommendedName>
        <fullName evidence="7">MADS-box domain-containing protein</fullName>
    </recommendedName>
</protein>
<dbReference type="GO" id="GO:0005634">
    <property type="term" value="C:nucleus"/>
    <property type="evidence" value="ECO:0007669"/>
    <property type="project" value="UniProtKB-SubCell"/>
</dbReference>
<keyword evidence="4" id="KW-0804">Transcription</keyword>
<evidence type="ECO:0000256" key="6">
    <source>
        <dbReference type="SAM" id="MobiDB-lite"/>
    </source>
</evidence>
<keyword evidence="9" id="KW-1185">Reference proteome</keyword>
<evidence type="ECO:0000256" key="3">
    <source>
        <dbReference type="ARBA" id="ARBA00023125"/>
    </source>
</evidence>
<dbReference type="InterPro" id="IPR002100">
    <property type="entry name" value="TF_MADSbox"/>
</dbReference>
<keyword evidence="5" id="KW-0539">Nucleus</keyword>
<feature type="region of interest" description="Disordered" evidence="6">
    <location>
        <begin position="57"/>
        <end position="81"/>
    </location>
</feature>
<dbReference type="EnsemblPlants" id="Kaladp0033s0056.1.v1.1">
    <property type="protein sequence ID" value="Kaladp0033s0056.1.v1.1.CDS.1"/>
    <property type="gene ID" value="Kaladp0033s0056.v1.1"/>
</dbReference>
<accession>A0A7N0ZTT1</accession>
<dbReference type="Gramene" id="Kaladp0033s0056.1.v1.1">
    <property type="protein sequence ID" value="Kaladp0033s0056.1.v1.1.CDS.1"/>
    <property type="gene ID" value="Kaladp0033s0056.v1.1"/>
</dbReference>
<keyword evidence="3" id="KW-0238">DNA-binding</keyword>
<evidence type="ECO:0000256" key="2">
    <source>
        <dbReference type="ARBA" id="ARBA00023015"/>
    </source>
</evidence>
<evidence type="ECO:0000256" key="5">
    <source>
        <dbReference type="ARBA" id="ARBA00023242"/>
    </source>
</evidence>
<dbReference type="SUPFAM" id="SSF55455">
    <property type="entry name" value="SRF-like"/>
    <property type="match status" value="1"/>
</dbReference>
<dbReference type="SMART" id="SM00432">
    <property type="entry name" value="MADS"/>
    <property type="match status" value="1"/>
</dbReference>
<dbReference type="FunFam" id="3.40.1810.10:FF:000006">
    <property type="entry name" value="Agamous-like MADS-box protein AGL62"/>
    <property type="match status" value="1"/>
</dbReference>
<dbReference type="PANTHER" id="PTHR11945">
    <property type="entry name" value="MADS BOX PROTEIN"/>
    <property type="match status" value="1"/>
</dbReference>
<dbReference type="PROSITE" id="PS50066">
    <property type="entry name" value="MADS_BOX_2"/>
    <property type="match status" value="1"/>
</dbReference>
<feature type="domain" description="MADS-box" evidence="7">
    <location>
        <begin position="1"/>
        <end position="45"/>
    </location>
</feature>
<sequence length="211" mass="22297">MLVTFSKRKSNLLKKANVLCTLCGVECAIVVFSPAGKVFSFGHPSVDQVTDRYLNGILNPTPSPPPPNQVPQNPSEGQHQAGTDIVQTLSAELSKLTSPLEASKKHGQALDERRAARMATNWWERPVADINNAAQLDALRDAMLNLRGKVYTQAGLRIQASASSSSVPAAPFAGYNSNPDFTGAGPSTGLLSGGFLGGNYNFGPNEDSPCG</sequence>
<dbReference type="OMA" id="THLWWAR"/>
<comment type="subcellular location">
    <subcellularLocation>
        <location evidence="1">Nucleus</location>
    </subcellularLocation>
</comment>
<evidence type="ECO:0000259" key="7">
    <source>
        <dbReference type="PROSITE" id="PS50066"/>
    </source>
</evidence>